<evidence type="ECO:0000313" key="1">
    <source>
        <dbReference type="EMBL" id="GBN90193.1"/>
    </source>
</evidence>
<organism evidence="3 5">
    <name type="scientific">Araneus ventricosus</name>
    <name type="common">Orbweaver spider</name>
    <name type="synonym">Epeira ventricosa</name>
    <dbReference type="NCBI Taxonomy" id="182803"/>
    <lineage>
        <taxon>Eukaryota</taxon>
        <taxon>Metazoa</taxon>
        <taxon>Ecdysozoa</taxon>
        <taxon>Arthropoda</taxon>
        <taxon>Chelicerata</taxon>
        <taxon>Arachnida</taxon>
        <taxon>Araneae</taxon>
        <taxon>Araneomorphae</taxon>
        <taxon>Entelegynae</taxon>
        <taxon>Araneoidea</taxon>
        <taxon>Araneidae</taxon>
        <taxon>Araneus</taxon>
    </lineage>
</organism>
<evidence type="ECO:0000313" key="4">
    <source>
        <dbReference type="EMBL" id="GBN90789.1"/>
    </source>
</evidence>
<evidence type="ECO:0000313" key="2">
    <source>
        <dbReference type="EMBL" id="GBN90204.1"/>
    </source>
</evidence>
<evidence type="ECO:0000313" key="5">
    <source>
        <dbReference type="Proteomes" id="UP000499080"/>
    </source>
</evidence>
<accession>A0A4Y2SV26</accession>
<dbReference type="EMBL" id="BGPR01023511">
    <property type="protein sequence ID" value="GBN90735.1"/>
    <property type="molecule type" value="Genomic_DNA"/>
</dbReference>
<sequence>MTLPNILDVLHNDICEIRLSSFGFQDKAQPTSMIEALFEETISREFQDYFIIAADASKSHLYTSIAGTSNLRSLFGSTRSILPFVKQLMISQFPTVIFCGSILVPPVGLGDFTFSAR</sequence>
<evidence type="ECO:0000313" key="3">
    <source>
        <dbReference type="EMBL" id="GBN90735.1"/>
    </source>
</evidence>
<reference evidence="3 5" key="1">
    <citation type="journal article" date="2019" name="Sci. Rep.">
        <title>Orb-weaving spider Araneus ventricosus genome elucidates the spidroin gene catalogue.</title>
        <authorList>
            <person name="Kono N."/>
            <person name="Nakamura H."/>
            <person name="Ohtoshi R."/>
            <person name="Moran D.A.P."/>
            <person name="Shinohara A."/>
            <person name="Yoshida Y."/>
            <person name="Fujiwara M."/>
            <person name="Mori M."/>
            <person name="Tomita M."/>
            <person name="Arakawa K."/>
        </authorList>
    </citation>
    <scope>NUCLEOTIDE SEQUENCE [LARGE SCALE GENOMIC DNA]</scope>
</reference>
<keyword evidence="5" id="KW-1185">Reference proteome</keyword>
<dbReference type="EMBL" id="BGPR01023540">
    <property type="protein sequence ID" value="GBN90789.1"/>
    <property type="molecule type" value="Genomic_DNA"/>
</dbReference>
<name>A0A4Y2SV26_ARAVE</name>
<proteinExistence type="predicted"/>
<dbReference type="AlphaFoldDB" id="A0A4Y2SV26"/>
<comment type="caution">
    <text evidence="3">The sequence shown here is derived from an EMBL/GenBank/DDBJ whole genome shotgun (WGS) entry which is preliminary data.</text>
</comment>
<dbReference type="EMBL" id="BGPR01023208">
    <property type="protein sequence ID" value="GBN90193.1"/>
    <property type="molecule type" value="Genomic_DNA"/>
</dbReference>
<dbReference type="Proteomes" id="UP000499080">
    <property type="component" value="Unassembled WGS sequence"/>
</dbReference>
<dbReference type="OrthoDB" id="6614157at2759"/>
<gene>
    <name evidence="3" type="ORF">AVEN_168522_1</name>
    <name evidence="4" type="ORF">AVEN_192818_1</name>
    <name evidence="1" type="ORF">AVEN_206824_1</name>
    <name evidence="2" type="ORF">AVEN_47719_1</name>
</gene>
<protein>
    <submittedName>
        <fullName evidence="3">Uncharacterized protein</fullName>
    </submittedName>
</protein>
<dbReference type="EMBL" id="BGPR01023211">
    <property type="protein sequence ID" value="GBN90204.1"/>
    <property type="molecule type" value="Genomic_DNA"/>
</dbReference>